<dbReference type="PANTHER" id="PTHR21689:SF2">
    <property type="entry name" value="PROTEIN LIN-9 HOMOLOG"/>
    <property type="match status" value="1"/>
</dbReference>
<dbReference type="GO" id="GO:0006351">
    <property type="term" value="P:DNA-templated transcription"/>
    <property type="evidence" value="ECO:0007669"/>
    <property type="project" value="InterPro"/>
</dbReference>
<name>A0A182IM73_ANOAO</name>
<dbReference type="Pfam" id="PF02218">
    <property type="entry name" value="HS1_rep"/>
    <property type="match status" value="5"/>
</dbReference>
<dbReference type="GO" id="GO:0017053">
    <property type="term" value="C:transcription repressor complex"/>
    <property type="evidence" value="ECO:0007669"/>
    <property type="project" value="InterPro"/>
</dbReference>
<protein>
    <submittedName>
        <fullName evidence="6">SH3 domain-containing protein</fullName>
    </submittedName>
</protein>
<dbReference type="GO" id="GO:0005654">
    <property type="term" value="C:nucleoplasm"/>
    <property type="evidence" value="ECO:0007669"/>
    <property type="project" value="TreeGrafter"/>
</dbReference>
<dbReference type="InterPro" id="IPR001452">
    <property type="entry name" value="SH3_domain"/>
</dbReference>
<dbReference type="Pfam" id="PF06584">
    <property type="entry name" value="DIRP"/>
    <property type="match status" value="1"/>
</dbReference>
<feature type="region of interest" description="Disordered" evidence="5">
    <location>
        <begin position="979"/>
        <end position="1001"/>
    </location>
</feature>
<feature type="region of interest" description="Disordered" evidence="5">
    <location>
        <begin position="65"/>
        <end position="91"/>
    </location>
</feature>
<dbReference type="PROSITE" id="PS51090">
    <property type="entry name" value="CORTACTIN"/>
    <property type="match status" value="5"/>
</dbReference>
<dbReference type="GO" id="GO:0003677">
    <property type="term" value="F:DNA binding"/>
    <property type="evidence" value="ECO:0007669"/>
    <property type="project" value="TreeGrafter"/>
</dbReference>
<comment type="subcellular location">
    <subcellularLocation>
        <location evidence="1">Nucleus</location>
    </subcellularLocation>
</comment>
<reference evidence="6" key="1">
    <citation type="submission" date="2022-08" db="UniProtKB">
        <authorList>
            <consortium name="EnsemblMetazoa"/>
        </authorList>
    </citation>
    <scope>IDENTIFICATION</scope>
    <source>
        <strain evidence="6">EBRO</strain>
    </source>
</reference>
<evidence type="ECO:0000256" key="5">
    <source>
        <dbReference type="SAM" id="MobiDB-lite"/>
    </source>
</evidence>
<proteinExistence type="inferred from homology"/>
<feature type="region of interest" description="Disordered" evidence="5">
    <location>
        <begin position="644"/>
        <end position="672"/>
    </location>
</feature>
<evidence type="ECO:0000256" key="2">
    <source>
        <dbReference type="ARBA" id="ARBA00006732"/>
    </source>
</evidence>
<feature type="compositionally biased region" description="Basic and acidic residues" evidence="5">
    <location>
        <begin position="905"/>
        <end position="914"/>
    </location>
</feature>
<feature type="compositionally biased region" description="Polar residues" evidence="5">
    <location>
        <begin position="989"/>
        <end position="1001"/>
    </location>
</feature>
<feature type="region of interest" description="Disordered" evidence="5">
    <location>
        <begin position="863"/>
        <end position="947"/>
    </location>
</feature>
<keyword evidence="4" id="KW-0539">Nucleus</keyword>
<evidence type="ECO:0000256" key="4">
    <source>
        <dbReference type="ARBA" id="ARBA00023242"/>
    </source>
</evidence>
<dbReference type="GO" id="GO:0006357">
    <property type="term" value="P:regulation of transcription by RNA polymerase II"/>
    <property type="evidence" value="ECO:0007669"/>
    <property type="project" value="TreeGrafter"/>
</dbReference>
<accession>A0A182IM73</accession>
<sequence>MDSEGSPPPTFWPAALGLHPVGTKFPIKTTSTQPVQVLNARGRPARIRKKNRLFFDDDIINDKIPSARATPKKTPGSAKKPTSCTKSAPQAIPRSELSMTPQKLIPRSVFKKKYSSRYANLTQSVRKRKIEHDERNHNSLKGALMDKKWNQSLGLQFRNFLILPKAHRFCYYEFFYCDIDRHIFGSPNEFQQLLQKHYPLLETKNLTRTEWRKIRTSFGKPRIFSSAFVAQERMELARKREKIRVLQANSMGDISFMEGMPSSIPKLIPNGTKVTARLRTPYDGVFNGTVENYVPDARSYIIAFDRLGVGSRLIPDIEVFSTEQKLATIKVNSITKDYRVAYRNASFYLASPTVKSPKKLRDPLLGGESAQKQNMNKKAGITNENIGGYPVKYLELIVRTKKTLSAKQMKLLRLQNITSEAQIYKSYDNPLPEEFKKRYAMLIVAIDKLNRDLADQVKQLREYVGTLTEDPEMLAMITPSHLREHSREKAAQIFEKNNNGNVKNEHISNLIKHLTTIMYLASNVNKNGKDELSILALKGTIVETRELLEPANVAAFNRNVASQMNYIDCIPGTSKTVKHECPMWKSTAGRDIDAAVVAQSVEDDDWETDPDFVNDVSEQEQRWGSKTIEGSGRNAAAIDMQQLREETERADADKKRKDGPKASHGYGGKFGVEKDRMDKSAVGHEHIEKVEKHASQKDYASGFGGKFGVQKDRVDKSAHGWDHVEKVDKHESQKDYKTGFGGKFGVQQDRQDKSAVGWDHMEAPQKHESQLDHKVGFGGKFGVQTDRKDKSAFGWDHVEKPQMHESQLDHKIGFGGKFGVQNDRMDKSAVGFQEQDKIGTNYSKVKPDIGSAKPSNLRAKFENFAATAEEEARKRAEEQKRLREEKDRRDREEAAKRVNYSSDSTEPKKPERKGPINTGRETGVSSAISNFNKPQENASVEVSTRKEPIALPKDEELRKLVQPDVIPTTASPVVAHVEEQRFEQEPDPQATQEPSPVARTSYNAAPVQEAVSEPTSVAPTTVYEEPAQPAPPVAAEVEQEEVEEFIPSPDNPGIQAIAMYDYQAAADDEISFDPDDKITHIEMHSPQQRPWHHR</sequence>
<evidence type="ECO:0000256" key="3">
    <source>
        <dbReference type="ARBA" id="ARBA00022443"/>
    </source>
</evidence>
<evidence type="ECO:0000313" key="6">
    <source>
        <dbReference type="EnsemblMetazoa" id="AATE001776-PA.1"/>
    </source>
</evidence>
<dbReference type="InterPro" id="IPR033471">
    <property type="entry name" value="DIRP"/>
</dbReference>
<dbReference type="STRING" id="41427.A0A182IM73"/>
<dbReference type="InterPro" id="IPR036028">
    <property type="entry name" value="SH3-like_dom_sf"/>
</dbReference>
<dbReference type="PANTHER" id="PTHR21689">
    <property type="entry name" value="LIN-9"/>
    <property type="match status" value="1"/>
</dbReference>
<dbReference type="InterPro" id="IPR003134">
    <property type="entry name" value="Hs1_Cortactin"/>
</dbReference>
<dbReference type="Pfam" id="PF19438">
    <property type="entry name" value="LIN9_C"/>
    <property type="match status" value="1"/>
</dbReference>
<dbReference type="SUPFAM" id="SSF50044">
    <property type="entry name" value="SH3-domain"/>
    <property type="match status" value="1"/>
</dbReference>
<dbReference type="SMART" id="SM01135">
    <property type="entry name" value="DIRP"/>
    <property type="match status" value="1"/>
</dbReference>
<feature type="compositionally biased region" description="Basic and acidic residues" evidence="5">
    <location>
        <begin position="870"/>
        <end position="896"/>
    </location>
</feature>
<evidence type="ECO:0000256" key="1">
    <source>
        <dbReference type="ARBA" id="ARBA00004123"/>
    </source>
</evidence>
<dbReference type="PROSITE" id="PS50002">
    <property type="entry name" value="SH3"/>
    <property type="match status" value="1"/>
</dbReference>
<dbReference type="InterPro" id="IPR010561">
    <property type="entry name" value="LIN-9/ALY1"/>
</dbReference>
<comment type="similarity">
    <text evidence="2">Belongs to the lin-9 family.</text>
</comment>
<dbReference type="Gene3D" id="2.30.30.40">
    <property type="entry name" value="SH3 Domains"/>
    <property type="match status" value="1"/>
</dbReference>
<feature type="compositionally biased region" description="Polar residues" evidence="5">
    <location>
        <begin position="919"/>
        <end position="942"/>
    </location>
</feature>
<dbReference type="AlphaFoldDB" id="A0A182IM73"/>
<organism evidence="6">
    <name type="scientific">Anopheles atroparvus</name>
    <name type="common">European mosquito</name>
    <dbReference type="NCBI Taxonomy" id="41427"/>
    <lineage>
        <taxon>Eukaryota</taxon>
        <taxon>Metazoa</taxon>
        <taxon>Ecdysozoa</taxon>
        <taxon>Arthropoda</taxon>
        <taxon>Hexapoda</taxon>
        <taxon>Insecta</taxon>
        <taxon>Pterygota</taxon>
        <taxon>Neoptera</taxon>
        <taxon>Endopterygota</taxon>
        <taxon>Diptera</taxon>
        <taxon>Nematocera</taxon>
        <taxon>Culicoidea</taxon>
        <taxon>Culicidae</taxon>
        <taxon>Anophelinae</taxon>
        <taxon>Anopheles</taxon>
    </lineage>
</organism>
<feature type="compositionally biased region" description="Basic and acidic residues" evidence="5">
    <location>
        <begin position="644"/>
        <end position="661"/>
    </location>
</feature>
<dbReference type="EnsemblMetazoa" id="AATE001776-RA">
    <property type="protein sequence ID" value="AATE001776-PA.1"/>
    <property type="gene ID" value="AATE001776"/>
</dbReference>
<dbReference type="GO" id="GO:0051726">
    <property type="term" value="P:regulation of cell cycle"/>
    <property type="evidence" value="ECO:0007669"/>
    <property type="project" value="TreeGrafter"/>
</dbReference>
<keyword evidence="3" id="KW-0728">SH3 domain</keyword>
<dbReference type="InterPro" id="IPR045831">
    <property type="entry name" value="LIN9_C"/>
</dbReference>
<dbReference type="VEuPathDB" id="VectorBase:AATE001776"/>